<dbReference type="EMBL" id="JANRMS010001101">
    <property type="protein sequence ID" value="KAJ3531049.1"/>
    <property type="molecule type" value="Genomic_DNA"/>
</dbReference>
<sequence length="297" mass="33833">MAPRRNPSRSSRPSVEDGATGGEEGKTRALSSVTKWYNEYSERLDRDSEWRDKHLQRPRAEYSQDPNYIHPVVPQAPTDNWSANDEAAVQQQWTSEGNLYAVSNTLMKEYRLTWKLCIKFARCTPLDIIGVGTRFTFKSLNRDNDSKMWSAYFTRQFNCLIAHPAWTDPPFSAAGYLSAALQYTVILRNNDGSKWELAPVNPFAREFLVAIHSSSAPYNYRKIHKQVRKRCRNNMTALSTLSNVFKSLEDTIQAPKTQKKTGTVMYEITTEDIGLLTKALDHMHDPHQDPGAQPSGI</sequence>
<dbReference type="Proteomes" id="UP001148629">
    <property type="component" value="Unassembled WGS sequence"/>
</dbReference>
<evidence type="ECO:0000313" key="1">
    <source>
        <dbReference type="EMBL" id="KAJ3531049.1"/>
    </source>
</evidence>
<proteinExistence type="predicted"/>
<accession>A0ACC1S381</accession>
<keyword evidence="2" id="KW-1185">Reference proteome</keyword>
<organism evidence="1 2">
    <name type="scientific">Fusarium decemcellulare</name>
    <dbReference type="NCBI Taxonomy" id="57161"/>
    <lineage>
        <taxon>Eukaryota</taxon>
        <taxon>Fungi</taxon>
        <taxon>Dikarya</taxon>
        <taxon>Ascomycota</taxon>
        <taxon>Pezizomycotina</taxon>
        <taxon>Sordariomycetes</taxon>
        <taxon>Hypocreomycetidae</taxon>
        <taxon>Hypocreales</taxon>
        <taxon>Nectriaceae</taxon>
        <taxon>Fusarium</taxon>
        <taxon>Fusarium decemcellulare species complex</taxon>
    </lineage>
</organism>
<name>A0ACC1S381_9HYPO</name>
<protein>
    <submittedName>
        <fullName evidence="1">Uncharacterized protein</fullName>
    </submittedName>
</protein>
<evidence type="ECO:0000313" key="2">
    <source>
        <dbReference type="Proteomes" id="UP001148629"/>
    </source>
</evidence>
<gene>
    <name evidence="1" type="ORF">NM208_g9054</name>
</gene>
<reference evidence="1" key="1">
    <citation type="submission" date="2022-08" db="EMBL/GenBank/DDBJ databases">
        <title>Genome Sequence of Fusarium decemcellulare.</title>
        <authorList>
            <person name="Buettner E."/>
        </authorList>
    </citation>
    <scope>NUCLEOTIDE SEQUENCE</scope>
    <source>
        <strain evidence="1">Babe19</strain>
    </source>
</reference>
<comment type="caution">
    <text evidence="1">The sequence shown here is derived from an EMBL/GenBank/DDBJ whole genome shotgun (WGS) entry which is preliminary data.</text>
</comment>